<dbReference type="InterPro" id="IPR008629">
    <property type="entry name" value="GUN4-like"/>
</dbReference>
<dbReference type="STRING" id="2769.M5DCR1"/>
<dbReference type="AlphaFoldDB" id="M5DCR1"/>
<keyword evidence="2" id="KW-0934">Plastid</keyword>
<evidence type="ECO:0000313" key="2">
    <source>
        <dbReference type="EMBL" id="CCP38050.1"/>
    </source>
</evidence>
<dbReference type="Proteomes" id="UP000012073">
    <property type="component" value="Plastid Pltd"/>
</dbReference>
<reference evidence="2 3" key="1">
    <citation type="journal article" date="2013" name="PLoS ONE">
        <title>Evolution of red algal plastid genomes: ancient architectures, introns, horizontal gene transfer, and taxonomic utility of plastid markers.</title>
        <authorList>
            <person name="Janouskovec J."/>
            <person name="Liu S.-L."/>
            <person name="Martone P.T."/>
            <person name="Carre W."/>
            <person name="Leblanc C."/>
            <person name="Collen J."/>
            <person name="Keeling P.J."/>
        </authorList>
    </citation>
    <scope>NUCLEOTIDE SEQUENCE [LARGE SCALE GENOMIC DNA]</scope>
    <source>
        <strain evidence="3">cv. Stackhouse</strain>
    </source>
</reference>
<dbReference type="Gene3D" id="1.25.40.620">
    <property type="match status" value="1"/>
</dbReference>
<dbReference type="SUPFAM" id="SSF140869">
    <property type="entry name" value="GUN4-like"/>
    <property type="match status" value="1"/>
</dbReference>
<feature type="domain" description="GUN4-like" evidence="1">
    <location>
        <begin position="96"/>
        <end position="235"/>
    </location>
</feature>
<dbReference type="PANTHER" id="PTHR34800:SF1">
    <property type="entry name" value="TETRAPYRROLE-BINDING PROTEIN, CHLOROPLASTIC"/>
    <property type="match status" value="1"/>
</dbReference>
<gene>
    <name evidence="2" type="primary">ycf53</name>
    <name evidence="2" type="ORF">CHC_75</name>
</gene>
<proteinExistence type="predicted"/>
<geneLocation type="plastid" evidence="2"/>
<dbReference type="GeneID" id="14971030"/>
<dbReference type="CDD" id="cd16383">
    <property type="entry name" value="GUN4"/>
    <property type="match status" value="1"/>
</dbReference>
<dbReference type="Gene3D" id="1.10.10.1770">
    <property type="entry name" value="Gun4-like"/>
    <property type="match status" value="1"/>
</dbReference>
<name>M5DCR1_CHOCR</name>
<protein>
    <submittedName>
        <fullName evidence="2">Conserved hypothetical plastid protein</fullName>
    </submittedName>
</protein>
<dbReference type="InterPro" id="IPR037215">
    <property type="entry name" value="GUN4-like_sf"/>
</dbReference>
<dbReference type="Pfam" id="PF05419">
    <property type="entry name" value="GUN4"/>
    <property type="match status" value="1"/>
</dbReference>
<dbReference type="GO" id="GO:0046906">
    <property type="term" value="F:tetrapyrrole binding"/>
    <property type="evidence" value="ECO:0007669"/>
    <property type="project" value="TreeGrafter"/>
</dbReference>
<keyword evidence="3" id="KW-1185">Reference proteome</keyword>
<dbReference type="OrthoDB" id="4835at2759"/>
<organism evidence="2 3">
    <name type="scientific">Chondrus crispus</name>
    <name type="common">Carrageen Irish moss</name>
    <name type="synonym">Polymorpha crispa</name>
    <dbReference type="NCBI Taxonomy" id="2769"/>
    <lineage>
        <taxon>Eukaryota</taxon>
        <taxon>Rhodophyta</taxon>
        <taxon>Florideophyceae</taxon>
        <taxon>Rhodymeniophycidae</taxon>
        <taxon>Gigartinales</taxon>
        <taxon>Gigartinaceae</taxon>
        <taxon>Chondrus</taxon>
    </lineage>
</organism>
<dbReference type="EMBL" id="HF562234">
    <property type="protein sequence ID" value="CCP38050.1"/>
    <property type="molecule type" value="Genomic_DNA"/>
</dbReference>
<dbReference type="PANTHER" id="PTHR34800">
    <property type="entry name" value="TETRAPYRROLE-BINDING PROTEIN, CHLOROPLASTIC"/>
    <property type="match status" value="1"/>
</dbReference>
<dbReference type="KEGG" id="ccp:CHC_75"/>
<accession>M5DCR1</accession>
<evidence type="ECO:0000313" key="3">
    <source>
        <dbReference type="Proteomes" id="UP000012073"/>
    </source>
</evidence>
<dbReference type="Gramene" id="CCP38050">
    <property type="protein sequence ID" value="CCP38050"/>
    <property type="gene ID" value="CHC_75"/>
</dbReference>
<evidence type="ECO:0000259" key="1">
    <source>
        <dbReference type="Pfam" id="PF05419"/>
    </source>
</evidence>
<dbReference type="RefSeq" id="YP_007627303.1">
    <property type="nucleotide sequence ID" value="NC_020795.1"/>
</dbReference>
<sequence>MNKPNKNNFKIVDRIIKLQNCASTKQQLQLVQQISLSYATGEEELLELLIQRRIIQKIDLSSLDSVLFEILSTSTSEKIQYSLSNYFSNGIVQLKSSLNVDYQPLQNLLMAYDYKEADKLTQLQLCKLAGLDRNSTRNWLYFTDIALLPSDDLLTIDLLWRMYSRDKFGFSQQRKIWLKNSADWEKFWRQIGWIDQGVARRYPDEFTWDIDAPHGHLPLFNQLRGVQVISALFNHIAWHI</sequence>